<evidence type="ECO:0000313" key="4">
    <source>
        <dbReference type="EMBL" id="QGQ99272.1"/>
    </source>
</evidence>
<dbReference type="EMBL" id="CP034235">
    <property type="protein sequence ID" value="QGQ99272.1"/>
    <property type="molecule type" value="Genomic_DNA"/>
</dbReference>
<dbReference type="AlphaFoldDB" id="A0A6B8RU12"/>
<accession>A0A6B8RU12</accession>
<protein>
    <submittedName>
        <fullName evidence="4">S-layer homology domain-containing protein</fullName>
    </submittedName>
</protein>
<name>A0A6B8RU12_9BACL</name>
<reference evidence="5" key="1">
    <citation type="submission" date="2018-11" db="EMBL/GenBank/DDBJ databases">
        <title>Complete genome sequence of Paenibacillus sp. ML311-T8.</title>
        <authorList>
            <person name="Nam Y.-D."/>
            <person name="Kang J."/>
            <person name="Chung W.-H."/>
            <person name="Park Y.S."/>
        </authorList>
    </citation>
    <scope>NUCLEOTIDE SEQUENCE [LARGE SCALE GENOMIC DNA]</scope>
    <source>
        <strain evidence="5">ML311-T8</strain>
    </source>
</reference>
<keyword evidence="2" id="KW-0732">Signal</keyword>
<sequence length="680" mass="72308">MKMKYMTIFVLICFLSMQMTAFANTSLEKVEFSQQKVTVGLNSTEFSVGILVTNNAPFSGAEFGLGLEGDLKIKSIDYTSDIKNNSVNMNTVGILDKNGVQYFGFFNGKNNFNGTVTICNVTFEYTGNSPAKITMKDTNVTTVIGNEGATKESLNSNIIVNVNRESAGNPATPTSPPTDSPTPTPTTSPTPTSSPTTSPTTSPTPTPTPGTPISETPTSGTPTATPVPSATPAPSSTNAPTLNPQDLAVNLQKTTQQLNELLANKENGADAQTVLKKETDLIEKAIEQQSILNISSSIKVDGNFAKAKLDASTFTDLFKTVHDNATKLIETLTQFDPNADKVKINVSLDLGTQTAANAEVPLNADLVSKAKEAGIDTITIKINGVSLSVDVDQFIGNTILFINKQPVTTASDATGLKVASDVYNFEFKNDSGTNTSFTKPVIVKLPINTNGLNTDLLSLAKIINGKLEFYGGRYNTEGNYFEGERKSFSTYVIVENKVDFTDTASVQTWAGQSIDISAAKGIIQGRSQGLFAPNAKVTRAEFAAMIVKAFHLEDDSASESFNDVNDTDWFKSPVAAAAKAGVINGRSLTQFAPNATISRAEMATLAAKALITVKGYKYVANTQAILNQFKDNASINSSLIDGVALATSQGIIVGSNNNFNPNDSSTRAQAAVVIARLLDK</sequence>
<dbReference type="PANTHER" id="PTHR48184:SF3">
    <property type="entry name" value="SCP DOMAIN-CONTAINING PROTEIN"/>
    <property type="match status" value="1"/>
</dbReference>
<feature type="compositionally biased region" description="Pro residues" evidence="1">
    <location>
        <begin position="173"/>
        <end position="188"/>
    </location>
</feature>
<evidence type="ECO:0000313" key="5">
    <source>
        <dbReference type="Proteomes" id="UP000426246"/>
    </source>
</evidence>
<dbReference type="Proteomes" id="UP000426246">
    <property type="component" value="Chromosome"/>
</dbReference>
<dbReference type="KEGG" id="ppsc:EHS13_32620"/>
<keyword evidence="5" id="KW-1185">Reference proteome</keyword>
<organism evidence="4 5">
    <name type="scientific">Paenibacillus psychroresistens</name>
    <dbReference type="NCBI Taxonomy" id="1778678"/>
    <lineage>
        <taxon>Bacteria</taxon>
        <taxon>Bacillati</taxon>
        <taxon>Bacillota</taxon>
        <taxon>Bacilli</taxon>
        <taxon>Bacillales</taxon>
        <taxon>Paenibacillaceae</taxon>
        <taxon>Paenibacillus</taxon>
    </lineage>
</organism>
<feature type="domain" description="SLH" evidence="3">
    <location>
        <begin position="497"/>
        <end position="560"/>
    </location>
</feature>
<dbReference type="InterPro" id="IPR001119">
    <property type="entry name" value="SLH_dom"/>
</dbReference>
<gene>
    <name evidence="4" type="ORF">EHS13_32620</name>
</gene>
<feature type="chain" id="PRO_5025439245" evidence="2">
    <location>
        <begin position="24"/>
        <end position="680"/>
    </location>
</feature>
<feature type="compositionally biased region" description="Low complexity" evidence="1">
    <location>
        <begin position="189"/>
        <end position="201"/>
    </location>
</feature>
<feature type="compositionally biased region" description="Low complexity" evidence="1">
    <location>
        <begin position="211"/>
        <end position="241"/>
    </location>
</feature>
<dbReference type="RefSeq" id="WP_155704385.1">
    <property type="nucleotide sequence ID" value="NZ_CP034235.1"/>
</dbReference>
<evidence type="ECO:0000259" key="3">
    <source>
        <dbReference type="PROSITE" id="PS51272"/>
    </source>
</evidence>
<proteinExistence type="predicted"/>
<feature type="domain" description="SLH" evidence="3">
    <location>
        <begin position="626"/>
        <end position="680"/>
    </location>
</feature>
<dbReference type="PROSITE" id="PS51272">
    <property type="entry name" value="SLH"/>
    <property type="match status" value="3"/>
</dbReference>
<dbReference type="Pfam" id="PF00395">
    <property type="entry name" value="SLH"/>
    <property type="match status" value="3"/>
</dbReference>
<feature type="region of interest" description="Disordered" evidence="1">
    <location>
        <begin position="165"/>
        <end position="243"/>
    </location>
</feature>
<evidence type="ECO:0000256" key="2">
    <source>
        <dbReference type="SAM" id="SignalP"/>
    </source>
</evidence>
<feature type="domain" description="SLH" evidence="3">
    <location>
        <begin position="561"/>
        <end position="620"/>
    </location>
</feature>
<dbReference type="OrthoDB" id="2487047at2"/>
<evidence type="ECO:0000256" key="1">
    <source>
        <dbReference type="SAM" id="MobiDB-lite"/>
    </source>
</evidence>
<dbReference type="PANTHER" id="PTHR48184">
    <property type="entry name" value="RICIN B-TYPE LECTIN DOMAIN-CONTAINING PROTEIN"/>
    <property type="match status" value="1"/>
</dbReference>
<feature type="signal peptide" evidence="2">
    <location>
        <begin position="1"/>
        <end position="23"/>
    </location>
</feature>